<sequence>MDQLDQPEVRNDCPLPPYNTLNFTADSPAIFETLQNAAKTSPNYPLPPGTNQRLITDNQANVAYFSGMNDKTQAIKTQNQTGPLANLPYPRFKTEGERLKYRQGLASTAARSILVPNQNPVGPASVVLITNYQIINS</sequence>
<name>A0A6C0HJG4_9ZZZZ</name>
<evidence type="ECO:0000313" key="1">
    <source>
        <dbReference type="EMBL" id="QHT80801.1"/>
    </source>
</evidence>
<accession>A0A6C0HJG4</accession>
<proteinExistence type="predicted"/>
<organism evidence="1">
    <name type="scientific">viral metagenome</name>
    <dbReference type="NCBI Taxonomy" id="1070528"/>
    <lineage>
        <taxon>unclassified sequences</taxon>
        <taxon>metagenomes</taxon>
        <taxon>organismal metagenomes</taxon>
    </lineage>
</organism>
<reference evidence="1" key="1">
    <citation type="journal article" date="2020" name="Nature">
        <title>Giant virus diversity and host interactions through global metagenomics.</title>
        <authorList>
            <person name="Schulz F."/>
            <person name="Roux S."/>
            <person name="Paez-Espino D."/>
            <person name="Jungbluth S."/>
            <person name="Walsh D.A."/>
            <person name="Denef V.J."/>
            <person name="McMahon K.D."/>
            <person name="Konstantinidis K.T."/>
            <person name="Eloe-Fadrosh E.A."/>
            <person name="Kyrpides N.C."/>
            <person name="Woyke T."/>
        </authorList>
    </citation>
    <scope>NUCLEOTIDE SEQUENCE</scope>
    <source>
        <strain evidence="1">GVMAG-M-3300023184-121</strain>
    </source>
</reference>
<dbReference type="AlphaFoldDB" id="A0A6C0HJG4"/>
<protein>
    <submittedName>
        <fullName evidence="1">Uncharacterized protein</fullName>
    </submittedName>
</protein>
<dbReference type="EMBL" id="MN739974">
    <property type="protein sequence ID" value="QHT80801.1"/>
    <property type="molecule type" value="Genomic_DNA"/>
</dbReference>